<name>A0A921FZ01_SPOPS</name>
<dbReference type="AlphaFoldDB" id="A0A921FZ01"/>
<evidence type="ECO:0000313" key="1">
    <source>
        <dbReference type="EMBL" id="HJF32295.1"/>
    </source>
</evidence>
<comment type="caution">
    <text evidence="1">The sequence shown here is derived from an EMBL/GenBank/DDBJ whole genome shotgun (WGS) entry which is preliminary data.</text>
</comment>
<dbReference type="EMBL" id="DYWT01000183">
    <property type="protein sequence ID" value="HJF32295.1"/>
    <property type="molecule type" value="Genomic_DNA"/>
</dbReference>
<gene>
    <name evidence="1" type="ORF">K8V56_11055</name>
</gene>
<reference evidence="1" key="2">
    <citation type="submission" date="2021-09" db="EMBL/GenBank/DDBJ databases">
        <authorList>
            <person name="Gilroy R."/>
        </authorList>
    </citation>
    <scope>NUCLEOTIDE SEQUENCE</scope>
    <source>
        <strain evidence="1">CHK171-7178</strain>
    </source>
</reference>
<reference evidence="1" key="1">
    <citation type="journal article" date="2021" name="PeerJ">
        <title>Extensive microbial diversity within the chicken gut microbiome revealed by metagenomics and culture.</title>
        <authorList>
            <person name="Gilroy R."/>
            <person name="Ravi A."/>
            <person name="Getino M."/>
            <person name="Pursley I."/>
            <person name="Horton D.L."/>
            <person name="Alikhan N.F."/>
            <person name="Baker D."/>
            <person name="Gharbi K."/>
            <person name="Hall N."/>
            <person name="Watson M."/>
            <person name="Adriaenssens E.M."/>
            <person name="Foster-Nyarko E."/>
            <person name="Jarju S."/>
            <person name="Secka A."/>
            <person name="Antonio M."/>
            <person name="Oren A."/>
            <person name="Chaudhuri R.R."/>
            <person name="La Ragione R."/>
            <person name="Hildebrand F."/>
            <person name="Pallen M.J."/>
        </authorList>
    </citation>
    <scope>NUCLEOTIDE SEQUENCE</scope>
    <source>
        <strain evidence="1">CHK171-7178</strain>
    </source>
</reference>
<proteinExistence type="predicted"/>
<sequence>MAKTLQLNFNTASGKKVTMTVDEPRAELTEQSVEAAMQEIIASDVFELNGAPLASAAGARIVERNVTELVNG</sequence>
<evidence type="ECO:0000313" key="2">
    <source>
        <dbReference type="Proteomes" id="UP000698173"/>
    </source>
</evidence>
<dbReference type="Proteomes" id="UP000698173">
    <property type="component" value="Unassembled WGS sequence"/>
</dbReference>
<dbReference type="Pfam" id="PF11148">
    <property type="entry name" value="DUF2922"/>
    <property type="match status" value="1"/>
</dbReference>
<protein>
    <submittedName>
        <fullName evidence="1">DUF2922 domain-containing protein</fullName>
    </submittedName>
</protein>
<accession>A0A921FZ01</accession>
<dbReference type="InterPro" id="IPR021321">
    <property type="entry name" value="DUF2922"/>
</dbReference>
<organism evidence="1 2">
    <name type="scientific">Sporosarcina psychrophila</name>
    <name type="common">Bacillus psychrophilus</name>
    <dbReference type="NCBI Taxonomy" id="1476"/>
    <lineage>
        <taxon>Bacteria</taxon>
        <taxon>Bacillati</taxon>
        <taxon>Bacillota</taxon>
        <taxon>Bacilli</taxon>
        <taxon>Bacillales</taxon>
        <taxon>Caryophanaceae</taxon>
        <taxon>Sporosarcina</taxon>
    </lineage>
</organism>